<dbReference type="EMBL" id="JH930472">
    <property type="protein sequence ID" value="EKM56123.1"/>
    <property type="molecule type" value="Genomic_DNA"/>
</dbReference>
<comment type="similarity">
    <text evidence="1">Belongs to the glycosyl hydrolase 43 family.</text>
</comment>
<keyword evidence="3" id="KW-0326">Glycosidase</keyword>
<dbReference type="InterPro" id="IPR023296">
    <property type="entry name" value="Glyco_hydro_beta-prop_sf"/>
</dbReference>
<dbReference type="AlphaFoldDB" id="K5VX22"/>
<dbReference type="GO" id="GO:0005975">
    <property type="term" value="P:carbohydrate metabolic process"/>
    <property type="evidence" value="ECO:0007669"/>
    <property type="project" value="InterPro"/>
</dbReference>
<dbReference type="OrthoDB" id="3879658at2759"/>
<keyword evidence="6" id="KW-1185">Reference proteome</keyword>
<organism evidence="5 6">
    <name type="scientific">Phanerochaete carnosa (strain HHB-10118-sp)</name>
    <name type="common">White-rot fungus</name>
    <name type="synonym">Peniophora carnosa</name>
    <dbReference type="NCBI Taxonomy" id="650164"/>
    <lineage>
        <taxon>Eukaryota</taxon>
        <taxon>Fungi</taxon>
        <taxon>Dikarya</taxon>
        <taxon>Basidiomycota</taxon>
        <taxon>Agaricomycotina</taxon>
        <taxon>Agaricomycetes</taxon>
        <taxon>Polyporales</taxon>
        <taxon>Phanerochaetaceae</taxon>
        <taxon>Phanerochaete</taxon>
    </lineage>
</organism>
<dbReference type="GO" id="GO:0004553">
    <property type="term" value="F:hydrolase activity, hydrolyzing O-glycosyl compounds"/>
    <property type="evidence" value="ECO:0007669"/>
    <property type="project" value="InterPro"/>
</dbReference>
<reference evidence="5 6" key="1">
    <citation type="journal article" date="2012" name="BMC Genomics">
        <title>Comparative genomics of the white-rot fungi, Phanerochaete carnosa and P. chrysosporium, to elucidate the genetic basis of the distinct wood types they colonize.</title>
        <authorList>
            <person name="Suzuki H."/>
            <person name="MacDonald J."/>
            <person name="Syed K."/>
            <person name="Salamov A."/>
            <person name="Hori C."/>
            <person name="Aerts A."/>
            <person name="Henrissat B."/>
            <person name="Wiebenga A."/>
            <person name="vanKuyk P.A."/>
            <person name="Barry K."/>
            <person name="Lindquist E."/>
            <person name="LaButti K."/>
            <person name="Lapidus A."/>
            <person name="Lucas S."/>
            <person name="Coutinho P."/>
            <person name="Gong Y."/>
            <person name="Samejima M."/>
            <person name="Mahadevan R."/>
            <person name="Abou-Zaid M."/>
            <person name="de Vries R.P."/>
            <person name="Igarashi K."/>
            <person name="Yadav J.S."/>
            <person name="Grigoriev I.V."/>
            <person name="Master E.R."/>
        </authorList>
    </citation>
    <scope>NUCLEOTIDE SEQUENCE [LARGE SCALE GENOMIC DNA]</scope>
    <source>
        <strain evidence="5 6">HHB-10118-sp</strain>
    </source>
</reference>
<feature type="signal peptide" evidence="4">
    <location>
        <begin position="1"/>
        <end position="18"/>
    </location>
</feature>
<sequence>MFSALLSTFLLLVPFACGTALQKRGITGPVITSNFPDPSFVKGTDGLWYAFSTNSGGLHVPIATSSDFVTWTVTGQDALPTVGAWSTGGDVWAPDVIQRVCRASHPLEARCG</sequence>
<proteinExistence type="inferred from homology"/>
<evidence type="ECO:0000256" key="4">
    <source>
        <dbReference type="SAM" id="SignalP"/>
    </source>
</evidence>
<keyword evidence="2 5" id="KW-0378">Hydrolase</keyword>
<feature type="chain" id="PRO_5003885107" evidence="4">
    <location>
        <begin position="19"/>
        <end position="112"/>
    </location>
</feature>
<evidence type="ECO:0000256" key="3">
    <source>
        <dbReference type="ARBA" id="ARBA00023295"/>
    </source>
</evidence>
<dbReference type="KEGG" id="pco:PHACADRAFT_257200"/>
<dbReference type="HOGENOM" id="CLU_2146760_0_0_1"/>
<dbReference type="Gene3D" id="2.115.10.20">
    <property type="entry name" value="Glycosyl hydrolase domain, family 43"/>
    <property type="match status" value="1"/>
</dbReference>
<dbReference type="Proteomes" id="UP000008370">
    <property type="component" value="Unassembled WGS sequence"/>
</dbReference>
<evidence type="ECO:0000256" key="1">
    <source>
        <dbReference type="ARBA" id="ARBA00009865"/>
    </source>
</evidence>
<evidence type="ECO:0000313" key="5">
    <source>
        <dbReference type="EMBL" id="EKM56123.1"/>
    </source>
</evidence>
<gene>
    <name evidence="5" type="ORF">PHACADRAFT_257200</name>
</gene>
<dbReference type="SUPFAM" id="SSF75005">
    <property type="entry name" value="Arabinanase/levansucrase/invertase"/>
    <property type="match status" value="1"/>
</dbReference>
<keyword evidence="4" id="KW-0732">Signal</keyword>
<dbReference type="Pfam" id="PF04616">
    <property type="entry name" value="Glyco_hydro_43"/>
    <property type="match status" value="1"/>
</dbReference>
<dbReference type="InterPro" id="IPR006710">
    <property type="entry name" value="Glyco_hydro_43"/>
</dbReference>
<dbReference type="InParanoid" id="K5VX22"/>
<name>K5VX22_PHACS</name>
<dbReference type="RefSeq" id="XP_007396421.1">
    <property type="nucleotide sequence ID" value="XM_007396359.1"/>
</dbReference>
<dbReference type="GeneID" id="18916786"/>
<evidence type="ECO:0000313" key="6">
    <source>
        <dbReference type="Proteomes" id="UP000008370"/>
    </source>
</evidence>
<evidence type="ECO:0000256" key="2">
    <source>
        <dbReference type="ARBA" id="ARBA00022801"/>
    </source>
</evidence>
<accession>K5VX22</accession>
<protein>
    <submittedName>
        <fullName evidence="5">Glycoside hydrolase family 43 protein</fullName>
    </submittedName>
</protein>